<comment type="similarity">
    <text evidence="1">Belongs to the glycosyltransferase group 1 family. Glycosyltransferase 4 subfamily.</text>
</comment>
<evidence type="ECO:0000313" key="4">
    <source>
        <dbReference type="EMBL" id="QYM80498.1"/>
    </source>
</evidence>
<accession>A0A8F9XLA5</accession>
<dbReference type="EMBL" id="CP080507">
    <property type="protein sequence ID" value="QYM80498.1"/>
    <property type="molecule type" value="Genomic_DNA"/>
</dbReference>
<evidence type="ECO:0000256" key="1">
    <source>
        <dbReference type="ARBA" id="ARBA00009481"/>
    </source>
</evidence>
<dbReference type="Proteomes" id="UP000825051">
    <property type="component" value="Chromosome"/>
</dbReference>
<organism evidence="4 5">
    <name type="scientific">Horticoccus luteus</name>
    <dbReference type="NCBI Taxonomy" id="2862869"/>
    <lineage>
        <taxon>Bacteria</taxon>
        <taxon>Pseudomonadati</taxon>
        <taxon>Verrucomicrobiota</taxon>
        <taxon>Opitutia</taxon>
        <taxon>Opitutales</taxon>
        <taxon>Opitutaceae</taxon>
        <taxon>Horticoccus</taxon>
    </lineage>
</organism>
<proteinExistence type="inferred from homology"/>
<dbReference type="Pfam" id="PF13692">
    <property type="entry name" value="Glyco_trans_1_4"/>
    <property type="match status" value="1"/>
</dbReference>
<evidence type="ECO:0000313" key="5">
    <source>
        <dbReference type="Proteomes" id="UP000825051"/>
    </source>
</evidence>
<dbReference type="KEGG" id="ole:K0B96_07790"/>
<dbReference type="SUPFAM" id="SSF53756">
    <property type="entry name" value="UDP-Glycosyltransferase/glycogen phosphorylase"/>
    <property type="match status" value="1"/>
</dbReference>
<evidence type="ECO:0000256" key="2">
    <source>
        <dbReference type="ARBA" id="ARBA00022676"/>
    </source>
</evidence>
<protein>
    <submittedName>
        <fullName evidence="4">Glycosyltransferase family 4 protein</fullName>
    </submittedName>
</protein>
<dbReference type="GO" id="GO:0016757">
    <property type="term" value="F:glycosyltransferase activity"/>
    <property type="evidence" value="ECO:0007669"/>
    <property type="project" value="UniProtKB-KW"/>
</dbReference>
<evidence type="ECO:0000256" key="3">
    <source>
        <dbReference type="ARBA" id="ARBA00022679"/>
    </source>
</evidence>
<reference evidence="4" key="1">
    <citation type="submission" date="2021-08" db="EMBL/GenBank/DDBJ databases">
        <title>Genome of a novel bacterium of the phylum Verrucomicrobia, Oleiharenicola sp. KSB-15.</title>
        <authorList>
            <person name="Chung J.-H."/>
            <person name="Ahn J.-H."/>
            <person name="Yoon Y."/>
            <person name="Kim D.-Y."/>
            <person name="An S.-H."/>
            <person name="Park I."/>
            <person name="Yeon J."/>
        </authorList>
    </citation>
    <scope>NUCLEOTIDE SEQUENCE</scope>
    <source>
        <strain evidence="4">KSB-15</strain>
    </source>
</reference>
<keyword evidence="5" id="KW-1185">Reference proteome</keyword>
<gene>
    <name evidence="4" type="ORF">K0B96_07790</name>
</gene>
<name>A0A8F9XLA5_9BACT</name>
<dbReference type="RefSeq" id="WP_220165770.1">
    <property type="nucleotide sequence ID" value="NZ_CP080507.1"/>
</dbReference>
<keyword evidence="2" id="KW-0328">Glycosyltransferase</keyword>
<dbReference type="CDD" id="cd03801">
    <property type="entry name" value="GT4_PimA-like"/>
    <property type="match status" value="1"/>
</dbReference>
<sequence length="376" mass="41395">MRMVSWGGSETLWHGAAKHLCSRGLRVATHTAAATRPTPAMTDLARLGVATTFELTSRSLSLRLLRRTAPRLYAHKLNHRLRGWLGTFEEPKVIVSCGSLLDDFSELANLSDNRIPYAVIIQAAAPEIWPHDGALAGIEKFLLNARRVFFVSHHNREDVQQFLGRELTNAEVIWNPASLPAAFRSGETSPTFPQAAGLSLGCVARLDVHAKGQDLILRTLALDKWRARPVTVTFYGEGPHRRTLQNAAHYLRIDRSVFAGQTTDIPALWENHHLGVLPSRYEGMPLSVIEAMMLGRANLVTATCASAEIVEDGVTGFLAAAPTATALDEALERAWVRRAELKKMGDAAARTIRSRMPADPCRELASRLVEIFVSDT</sequence>
<dbReference type="AlphaFoldDB" id="A0A8F9XLA5"/>
<dbReference type="Gene3D" id="3.40.50.2000">
    <property type="entry name" value="Glycogen Phosphorylase B"/>
    <property type="match status" value="2"/>
</dbReference>
<dbReference type="PANTHER" id="PTHR12526">
    <property type="entry name" value="GLYCOSYLTRANSFERASE"/>
    <property type="match status" value="1"/>
</dbReference>
<keyword evidence="3" id="KW-0808">Transferase</keyword>
<dbReference type="PANTHER" id="PTHR12526:SF640">
    <property type="entry name" value="COLANIC ACID BIOSYNTHESIS GLYCOSYLTRANSFERASE WCAL-RELATED"/>
    <property type="match status" value="1"/>
</dbReference>